<accession>A0ACC0A436</accession>
<proteinExistence type="predicted"/>
<evidence type="ECO:0000313" key="1">
    <source>
        <dbReference type="EMBL" id="KAI5654722.1"/>
    </source>
</evidence>
<evidence type="ECO:0000313" key="2">
    <source>
        <dbReference type="Proteomes" id="UP001060085"/>
    </source>
</evidence>
<sequence>MSEAQRRSPVIGVKHGNGYINGTIPLRSPTTVSEVDEFCFALGGKRPIHSILIANNGMAAVKFIRSIRTWAYETFGTEKAILLVAMATPEDMRINAEHIRIADQFVEVPGGTNNNNYANVQLIVEIAEITRVDAVWPGWGHASENPELPEALTAKGIEFLGPPSTSMAALGDKIGSSLIAQAADVPTLPWSGSHVKIPQESSMVSIPEDIYSKACVYSAEEAIASCQVVGYPAMIKASWGGGGKGIRKVHNDEEVRALFKQVQGEVPGSPIFIMKVASQSRHLEVQLLCDQYGNVAALHSRDCSVQRRHQKIIEEGPITVAPLETVKKLEQAARRLAKSVNYVGAATVEYLYSMETGEYYFLELNPRLQVEHPVTEWIAEINLPAAQVAVGMGIPLWQIPEIRRFYGVEHGGGYDSWRKTSVVAIPFDFDKAESIRPKGHCVAVRVTSEDPDDGFKPTSGKVQELSFKSKPNVWAYFSVKSGGGIHEFSDSQFGHVFAFGESRALAIANMVLGLKEIQIRGEIRTNVDYTIDLLHASDYRENKIHTGWLDSRIAMRVRAERPPWYLSVVGGALYKASASSAAVVSEYVGYLEKGQIPPKHISLVNSDVSLNIEGSKYTISMVRGGPGSYRLRMNESEIEAEIHTLRDGGLLMQLDGNSHVIYAEEEAAGTRLLIDGRTCLLQNDHDPSKLVAETPCKLLRYLVGDGSHVDADTPYAEVEVMKMCMPLLSPASGIIHFKMSEGQAMQAGELIAGLDLDDPSAVSKAEPFQGSFPVLGPPTAVSGKVHQRCAASLNAAQMILAGYEHNIDEVVQNLLSCLDNPELPFLQWQECFAVLANRLPKELRQELEAKYKEFEGISSLQNVDFPARILRGVIEAHLTSCPDKEKGAQERLVEPLMNLVKSYEGGRESHARVIVQSLFEEYLSVEELFSDNTQADVIERLRLHYKKDLLKVLDIVLSHQGIKSKNKLILRLMEQLVYPNPAPYRDILIRFSSLNHTNYSELALKASQLLEQTKLSELRSSIARSLSELEMFTEDGETMDTPKRKSAINERMEALVSAPLAVEDALVGLFDHSDHTLQRRVVETYVRRLYQPYLVKGSVRMQWHRSGLIASWEFLEEHVERKSGSGDQTLEKPSVEKHTEKKWGAMVIIKSLQLLPIVLTAALRETTHNSQTTTANGSNVAVNHGNMMHIALVGINNPMSSLQDSGDEDQAQERINKLAKKLKEEEVSLSLRGAGVGVISCIIQRDEGRGPMRHSFYWSSGKQYYEEEPLLRHLEPPLSTYLELDKLKGYESIKYTPSRDRQWHLYTVVEKPVPVQRMYLRTLVRQPTSNEGLAVFQGLDKGISQTLWTLSFTARSILRSLMSAMEELELHGHNATVKSDHAHMYLYILQEQQIDDLLPYNKRLEINHKHEEATVEKILADLACEINSFVGVKMHRLGVSQWEVKLWISSEGEANGAWRIVLTNVTGHTCIVHVYREVEDSTHHKVVYHSVSETGPLHGVPVNASYQPLGVLDRKRLLARKSNTTYCYDFPLAFKAALEKAWESTHLGPQRPKILLKVTEFAFADAKGNWGTPLVSMDRQPALNDVGMVAWRMEMSTPEFPSGRTILVIANDVTFRNGSFGPREDAFFQAVTDLACSLKLPLIYLAANSGARLGVAEEVKSCFKVGWSDESSPERGFQYVYLTPEDYARIGSSVIAHEMKLSSGETRWIIDTIVGKEDGLGVENCSGSGAIASAYSRAYKETFTLTYVTGRTVGIGAYLSRLGMRCIQRLDQPIILTGFSALNKLLGREVYSSHMQLGGPKIMATNGVVHLTVSDDLEGISAILMWLSFIPPYFGGPLPMLAPKDPPERPVEYLPENTCDPRAAICGTTDGSGNWLGGIFDRDSFVETLEGWARTVVTGRAKLGGIPVGIVAVETQTMMQVIPADPGQLDSHERVVPQAGQVWFPDSATKTAQALMDFNREELPLFILANWRGFSGGQRDLFEGILQAGSNIVENLRTYKQPVFVYIPMMGELRGGAWVVVDGKINPDHIEMYAEPTAKGNVLEPEGLIEIKFRTKELLECMGRLDQQLISLKAKLQEAKSAGVGITIDDLQQQIKSREKQLLPVYTQIATKFAELHDTSFRMAAKGVVKKVVDWTGSRSFFYKRLRRRVFEDTLVKTVRDAAGDQLTYKSAMDLVKKWFLDSQIPGRDEEVWKDDDTFFSWKADPKNYEEKLEELREQKVLLQLSKICDSSLDLHALPQALLAFLQKVEPSNRARLVGELQGVLNSAANH</sequence>
<comment type="caution">
    <text evidence="1">The sequence shown here is derived from an EMBL/GenBank/DDBJ whole genome shotgun (WGS) entry which is preliminary data.</text>
</comment>
<dbReference type="Proteomes" id="UP001060085">
    <property type="component" value="Linkage Group LG07"/>
</dbReference>
<reference evidence="2" key="1">
    <citation type="journal article" date="2023" name="Nat. Plants">
        <title>Single-cell RNA sequencing provides a high-resolution roadmap for understanding the multicellular compartmentation of specialized metabolism.</title>
        <authorList>
            <person name="Sun S."/>
            <person name="Shen X."/>
            <person name="Li Y."/>
            <person name="Li Y."/>
            <person name="Wang S."/>
            <person name="Li R."/>
            <person name="Zhang H."/>
            <person name="Shen G."/>
            <person name="Guo B."/>
            <person name="Wei J."/>
            <person name="Xu J."/>
            <person name="St-Pierre B."/>
            <person name="Chen S."/>
            <person name="Sun C."/>
        </authorList>
    </citation>
    <scope>NUCLEOTIDE SEQUENCE [LARGE SCALE GENOMIC DNA]</scope>
</reference>
<gene>
    <name evidence="1" type="ORF">M9H77_31909</name>
</gene>
<keyword evidence="2" id="KW-1185">Reference proteome</keyword>
<organism evidence="1 2">
    <name type="scientific">Catharanthus roseus</name>
    <name type="common">Madagascar periwinkle</name>
    <name type="synonym">Vinca rosea</name>
    <dbReference type="NCBI Taxonomy" id="4058"/>
    <lineage>
        <taxon>Eukaryota</taxon>
        <taxon>Viridiplantae</taxon>
        <taxon>Streptophyta</taxon>
        <taxon>Embryophyta</taxon>
        <taxon>Tracheophyta</taxon>
        <taxon>Spermatophyta</taxon>
        <taxon>Magnoliopsida</taxon>
        <taxon>eudicotyledons</taxon>
        <taxon>Gunneridae</taxon>
        <taxon>Pentapetalae</taxon>
        <taxon>asterids</taxon>
        <taxon>lamiids</taxon>
        <taxon>Gentianales</taxon>
        <taxon>Apocynaceae</taxon>
        <taxon>Rauvolfioideae</taxon>
        <taxon>Vinceae</taxon>
        <taxon>Catharanthinae</taxon>
        <taxon>Catharanthus</taxon>
    </lineage>
</organism>
<name>A0ACC0A436_CATRO</name>
<dbReference type="EMBL" id="CM044707">
    <property type="protein sequence ID" value="KAI5654722.1"/>
    <property type="molecule type" value="Genomic_DNA"/>
</dbReference>
<protein>
    <submittedName>
        <fullName evidence="1">Uncharacterized protein</fullName>
    </submittedName>
</protein>